<sequence>MAPVIMSVSAPPSVASFSPLSSPAKSGSIPIVASLPLASNPFPPLSAGVQLSPSGPDVAFLANARDADPLGIRSRVGMKVSSPSAPSGGRVGSVVRGNSVVDGPERLLNDDDPPVNANVVKPSNLSLSWSRVVQGNDLPPVLDLKFFPPDSVDGKGKSATQLGLISEEEGLVGPELQDACGARSELASPGPSQYNASIEESGNYKDSSAPQLSQGCHDVSGCNVDVHNDLELPSLCVNDDNCLTLPPDNPICKEDLPLNSASIESFRVCQCSNEPEGGPPGRSTRSRKSKRPAVRSSSSGALLKVAMEFFKSVCLCWSRLNGLLLPLPVDALLLPDVLLPPEFLVSLEAGMTPWMEALWTE</sequence>
<accession>A0AAD3XET0</accession>
<reference evidence="2" key="1">
    <citation type="submission" date="2023-05" db="EMBL/GenBank/DDBJ databases">
        <title>Nepenthes gracilis genome sequencing.</title>
        <authorList>
            <person name="Fukushima K."/>
        </authorList>
    </citation>
    <scope>NUCLEOTIDE SEQUENCE</scope>
    <source>
        <strain evidence="2">SING2019-196</strain>
    </source>
</reference>
<protein>
    <submittedName>
        <fullName evidence="2">Uncharacterized protein</fullName>
    </submittedName>
</protein>
<comment type="caution">
    <text evidence="2">The sequence shown here is derived from an EMBL/GenBank/DDBJ whole genome shotgun (WGS) entry which is preliminary data.</text>
</comment>
<proteinExistence type="predicted"/>
<organism evidence="2 3">
    <name type="scientific">Nepenthes gracilis</name>
    <name type="common">Slender pitcher plant</name>
    <dbReference type="NCBI Taxonomy" id="150966"/>
    <lineage>
        <taxon>Eukaryota</taxon>
        <taxon>Viridiplantae</taxon>
        <taxon>Streptophyta</taxon>
        <taxon>Embryophyta</taxon>
        <taxon>Tracheophyta</taxon>
        <taxon>Spermatophyta</taxon>
        <taxon>Magnoliopsida</taxon>
        <taxon>eudicotyledons</taxon>
        <taxon>Gunneridae</taxon>
        <taxon>Pentapetalae</taxon>
        <taxon>Caryophyllales</taxon>
        <taxon>Nepenthaceae</taxon>
        <taxon>Nepenthes</taxon>
    </lineage>
</organism>
<feature type="region of interest" description="Disordered" evidence="1">
    <location>
        <begin position="183"/>
        <end position="211"/>
    </location>
</feature>
<feature type="compositionally biased region" description="Polar residues" evidence="1">
    <location>
        <begin position="190"/>
        <end position="211"/>
    </location>
</feature>
<feature type="region of interest" description="Disordered" evidence="1">
    <location>
        <begin position="273"/>
        <end position="293"/>
    </location>
</feature>
<gene>
    <name evidence="2" type="ORF">Nepgr_004030</name>
</gene>
<keyword evidence="3" id="KW-1185">Reference proteome</keyword>
<feature type="compositionally biased region" description="Basic residues" evidence="1">
    <location>
        <begin position="284"/>
        <end position="293"/>
    </location>
</feature>
<evidence type="ECO:0000256" key="1">
    <source>
        <dbReference type="SAM" id="MobiDB-lite"/>
    </source>
</evidence>
<name>A0AAD3XET0_NEPGR</name>
<evidence type="ECO:0000313" key="3">
    <source>
        <dbReference type="Proteomes" id="UP001279734"/>
    </source>
</evidence>
<dbReference type="AlphaFoldDB" id="A0AAD3XET0"/>
<dbReference type="Proteomes" id="UP001279734">
    <property type="component" value="Unassembled WGS sequence"/>
</dbReference>
<evidence type="ECO:0000313" key="2">
    <source>
        <dbReference type="EMBL" id="GMH02191.1"/>
    </source>
</evidence>
<dbReference type="EMBL" id="BSYO01000003">
    <property type="protein sequence ID" value="GMH02191.1"/>
    <property type="molecule type" value="Genomic_DNA"/>
</dbReference>